<dbReference type="InterPro" id="IPR003761">
    <property type="entry name" value="Exonuc_VII_S"/>
</dbReference>
<organism evidence="7 8">
    <name type="scientific">Natronogracilivirga saccharolytica</name>
    <dbReference type="NCBI Taxonomy" id="2812953"/>
    <lineage>
        <taxon>Bacteria</taxon>
        <taxon>Pseudomonadati</taxon>
        <taxon>Balneolota</taxon>
        <taxon>Balneolia</taxon>
        <taxon>Balneolales</taxon>
        <taxon>Cyclonatronaceae</taxon>
        <taxon>Natronogracilivirga</taxon>
    </lineage>
</organism>
<sequence length="73" mass="8496">MTKSEKKERFDFEQALERLSEVLKELESDDVPLDKAIALYEEGMKLSKLCSGKLEEAELRIEQVANNQKKQHE</sequence>
<proteinExistence type="inferred from homology"/>
<name>A0A8J7RPS9_9BACT</name>
<keyword evidence="5 6" id="KW-0269">Exonuclease</keyword>
<evidence type="ECO:0000256" key="4">
    <source>
        <dbReference type="ARBA" id="ARBA00022801"/>
    </source>
</evidence>
<evidence type="ECO:0000256" key="3">
    <source>
        <dbReference type="ARBA" id="ARBA00022722"/>
    </source>
</evidence>
<dbReference type="AlphaFoldDB" id="A0A8J7RPS9"/>
<dbReference type="PANTHER" id="PTHR34137:SF1">
    <property type="entry name" value="EXODEOXYRIBONUCLEASE 7 SMALL SUBUNIT"/>
    <property type="match status" value="1"/>
</dbReference>
<gene>
    <name evidence="6 7" type="primary">xseB</name>
    <name evidence="7" type="ORF">NATSA_03150</name>
</gene>
<dbReference type="GO" id="GO:0009318">
    <property type="term" value="C:exodeoxyribonuclease VII complex"/>
    <property type="evidence" value="ECO:0007669"/>
    <property type="project" value="UniProtKB-UniRule"/>
</dbReference>
<dbReference type="SUPFAM" id="SSF116842">
    <property type="entry name" value="XseB-like"/>
    <property type="match status" value="1"/>
</dbReference>
<evidence type="ECO:0000313" key="8">
    <source>
        <dbReference type="Proteomes" id="UP000673975"/>
    </source>
</evidence>
<protein>
    <recommendedName>
        <fullName evidence="6">Exodeoxyribonuclease 7 small subunit</fullName>
        <ecNumber evidence="6">3.1.11.6</ecNumber>
    </recommendedName>
    <alternativeName>
        <fullName evidence="6">Exodeoxyribonuclease VII small subunit</fullName>
        <shortName evidence="6">Exonuclease VII small subunit</shortName>
    </alternativeName>
</protein>
<dbReference type="Gene3D" id="1.10.287.1040">
    <property type="entry name" value="Exonuclease VII, small subunit"/>
    <property type="match status" value="1"/>
</dbReference>
<dbReference type="GO" id="GO:0008855">
    <property type="term" value="F:exodeoxyribonuclease VII activity"/>
    <property type="evidence" value="ECO:0007669"/>
    <property type="project" value="UniProtKB-UniRule"/>
</dbReference>
<dbReference type="EMBL" id="JAFIDN010000002">
    <property type="protein sequence ID" value="MBP3191654.1"/>
    <property type="molecule type" value="Genomic_DNA"/>
</dbReference>
<dbReference type="InterPro" id="IPR037004">
    <property type="entry name" value="Exonuc_VII_ssu_sf"/>
</dbReference>
<keyword evidence="3 6" id="KW-0540">Nuclease</keyword>
<dbReference type="Pfam" id="PF02609">
    <property type="entry name" value="Exonuc_VII_S"/>
    <property type="match status" value="1"/>
</dbReference>
<dbReference type="RefSeq" id="WP_210510338.1">
    <property type="nucleotide sequence ID" value="NZ_JAFIDN010000002.1"/>
</dbReference>
<comment type="catalytic activity">
    <reaction evidence="6">
        <text>Exonucleolytic cleavage in either 5'- to 3'- or 3'- to 5'-direction to yield nucleoside 5'-phosphates.</text>
        <dbReference type="EC" id="3.1.11.6"/>
    </reaction>
</comment>
<evidence type="ECO:0000313" key="7">
    <source>
        <dbReference type="EMBL" id="MBP3191654.1"/>
    </source>
</evidence>
<comment type="subunit">
    <text evidence="6">Heterooligomer composed of large and small subunits.</text>
</comment>
<dbReference type="GO" id="GO:0006308">
    <property type="term" value="P:DNA catabolic process"/>
    <property type="evidence" value="ECO:0007669"/>
    <property type="project" value="UniProtKB-UniRule"/>
</dbReference>
<keyword evidence="8" id="KW-1185">Reference proteome</keyword>
<dbReference type="GO" id="GO:0005829">
    <property type="term" value="C:cytosol"/>
    <property type="evidence" value="ECO:0007669"/>
    <property type="project" value="TreeGrafter"/>
</dbReference>
<dbReference type="Proteomes" id="UP000673975">
    <property type="component" value="Unassembled WGS sequence"/>
</dbReference>
<keyword evidence="4 6" id="KW-0378">Hydrolase</keyword>
<comment type="similarity">
    <text evidence="1 6">Belongs to the XseB family.</text>
</comment>
<dbReference type="NCBIfam" id="TIGR01280">
    <property type="entry name" value="xseB"/>
    <property type="match status" value="1"/>
</dbReference>
<comment type="subcellular location">
    <subcellularLocation>
        <location evidence="6">Cytoplasm</location>
    </subcellularLocation>
</comment>
<keyword evidence="2 6" id="KW-0963">Cytoplasm</keyword>
<accession>A0A8J7RPS9</accession>
<comment type="function">
    <text evidence="6">Bidirectionally degrades single-stranded DNA into large acid-insoluble oligonucleotides, which are then degraded further into small acid-soluble oligonucleotides.</text>
</comment>
<reference evidence="7" key="1">
    <citation type="submission" date="2021-02" db="EMBL/GenBank/DDBJ databases">
        <title>Natronogracilivirga saccharolytica gen. nov. sp. nov. a new anaerobic, haloalkiliphilic carbohydrate-fermenting bacterium from soda lake and proposing of Cyclonatronumiaceae fam. nov. in the phylum Balneolaeota.</title>
        <authorList>
            <person name="Zhilina T.N."/>
            <person name="Sorokin D.Y."/>
            <person name="Zavarzina D.G."/>
            <person name="Toshchakov S.V."/>
            <person name="Kublanov I.V."/>
        </authorList>
    </citation>
    <scope>NUCLEOTIDE SEQUENCE</scope>
    <source>
        <strain evidence="7">Z-1702</strain>
    </source>
</reference>
<evidence type="ECO:0000256" key="6">
    <source>
        <dbReference type="HAMAP-Rule" id="MF_00337"/>
    </source>
</evidence>
<evidence type="ECO:0000256" key="1">
    <source>
        <dbReference type="ARBA" id="ARBA00009998"/>
    </source>
</evidence>
<evidence type="ECO:0000256" key="5">
    <source>
        <dbReference type="ARBA" id="ARBA00022839"/>
    </source>
</evidence>
<dbReference type="PIRSF" id="PIRSF006488">
    <property type="entry name" value="Exonuc_VII_S"/>
    <property type="match status" value="1"/>
</dbReference>
<dbReference type="PANTHER" id="PTHR34137">
    <property type="entry name" value="EXODEOXYRIBONUCLEASE 7 SMALL SUBUNIT"/>
    <property type="match status" value="1"/>
</dbReference>
<dbReference type="EC" id="3.1.11.6" evidence="6"/>
<evidence type="ECO:0000256" key="2">
    <source>
        <dbReference type="ARBA" id="ARBA00022490"/>
    </source>
</evidence>
<comment type="caution">
    <text evidence="7">The sequence shown here is derived from an EMBL/GenBank/DDBJ whole genome shotgun (WGS) entry which is preliminary data.</text>
</comment>
<dbReference type="HAMAP" id="MF_00337">
    <property type="entry name" value="Exonuc_7_S"/>
    <property type="match status" value="1"/>
</dbReference>